<dbReference type="CDD" id="cd03232">
    <property type="entry name" value="ABCG_PDR_domain2"/>
    <property type="match status" value="1"/>
</dbReference>
<dbReference type="Pfam" id="PF19055">
    <property type="entry name" value="ABC2_membrane_7"/>
    <property type="match status" value="1"/>
</dbReference>
<keyword evidence="6" id="KW-0067">ATP-binding</keyword>
<evidence type="ECO:0000256" key="8">
    <source>
        <dbReference type="ARBA" id="ARBA00023136"/>
    </source>
</evidence>
<gene>
    <name evidence="11" type="ORF">QCA50_019725</name>
</gene>
<dbReference type="InterPro" id="IPR003439">
    <property type="entry name" value="ABC_transporter-like_ATP-bd"/>
</dbReference>
<dbReference type="Pfam" id="PF14510">
    <property type="entry name" value="ABC_trans_N"/>
    <property type="match status" value="1"/>
</dbReference>
<dbReference type="GO" id="GO:0140359">
    <property type="term" value="F:ABC-type transporter activity"/>
    <property type="evidence" value="ECO:0007669"/>
    <property type="project" value="InterPro"/>
</dbReference>
<dbReference type="EMBL" id="JASBNA010000091">
    <property type="protein sequence ID" value="KAK7677299.1"/>
    <property type="molecule type" value="Genomic_DNA"/>
</dbReference>
<evidence type="ECO:0000256" key="3">
    <source>
        <dbReference type="ARBA" id="ARBA00022448"/>
    </source>
</evidence>
<dbReference type="InterPro" id="IPR029481">
    <property type="entry name" value="ABC_trans_N"/>
</dbReference>
<keyword evidence="8" id="KW-0472">Membrane</keyword>
<dbReference type="InterPro" id="IPR034003">
    <property type="entry name" value="ABCG_PDR_2"/>
</dbReference>
<dbReference type="AlphaFoldDB" id="A0AAW0FEP3"/>
<feature type="compositionally biased region" description="Basic and acidic residues" evidence="9">
    <location>
        <begin position="1"/>
        <end position="14"/>
    </location>
</feature>
<organism evidence="11 12">
    <name type="scientific">Cerrena zonata</name>
    <dbReference type="NCBI Taxonomy" id="2478898"/>
    <lineage>
        <taxon>Eukaryota</taxon>
        <taxon>Fungi</taxon>
        <taxon>Dikarya</taxon>
        <taxon>Basidiomycota</taxon>
        <taxon>Agaricomycotina</taxon>
        <taxon>Agaricomycetes</taxon>
        <taxon>Polyporales</taxon>
        <taxon>Cerrenaceae</taxon>
        <taxon>Cerrena</taxon>
    </lineage>
</organism>
<dbReference type="Proteomes" id="UP001385951">
    <property type="component" value="Unassembled WGS sequence"/>
</dbReference>
<dbReference type="CDD" id="cd03233">
    <property type="entry name" value="ABCG_PDR_domain1"/>
    <property type="match status" value="1"/>
</dbReference>
<evidence type="ECO:0000313" key="11">
    <source>
        <dbReference type="EMBL" id="KAK7677299.1"/>
    </source>
</evidence>
<dbReference type="InterPro" id="IPR017871">
    <property type="entry name" value="ABC_transporter-like_CS"/>
</dbReference>
<name>A0AAW0FEP3_9APHY</name>
<feature type="region of interest" description="Disordered" evidence="9">
    <location>
        <begin position="1"/>
        <end position="26"/>
    </location>
</feature>
<reference evidence="11 12" key="1">
    <citation type="submission" date="2022-09" db="EMBL/GenBank/DDBJ databases">
        <authorList>
            <person name="Palmer J.M."/>
        </authorList>
    </citation>
    <scope>NUCLEOTIDE SEQUENCE [LARGE SCALE GENOMIC DNA]</scope>
    <source>
        <strain evidence="11 12">DSM 7382</strain>
    </source>
</reference>
<keyword evidence="4" id="KW-0812">Transmembrane</keyword>
<keyword evidence="5" id="KW-0547">Nucleotide-binding</keyword>
<evidence type="ECO:0000256" key="9">
    <source>
        <dbReference type="SAM" id="MobiDB-lite"/>
    </source>
</evidence>
<feature type="domain" description="ABC transporter" evidence="10">
    <location>
        <begin position="520"/>
        <end position="764"/>
    </location>
</feature>
<proteinExistence type="inferred from homology"/>
<keyword evidence="12" id="KW-1185">Reference proteome</keyword>
<dbReference type="Gene3D" id="3.40.50.300">
    <property type="entry name" value="P-loop containing nucleotide triphosphate hydrolases"/>
    <property type="match status" value="2"/>
</dbReference>
<dbReference type="PROSITE" id="PS00211">
    <property type="entry name" value="ABC_TRANSPORTER_1"/>
    <property type="match status" value="1"/>
</dbReference>
<comment type="caution">
    <text evidence="11">The sequence shown here is derived from an EMBL/GenBank/DDBJ whole genome shotgun (WGS) entry which is preliminary data.</text>
</comment>
<dbReference type="SUPFAM" id="SSF52540">
    <property type="entry name" value="P-loop containing nucleoside triphosphate hydrolases"/>
    <property type="match status" value="2"/>
</dbReference>
<dbReference type="Pfam" id="PF00005">
    <property type="entry name" value="ABC_tran"/>
    <property type="match status" value="2"/>
</dbReference>
<dbReference type="GO" id="GO:0016887">
    <property type="term" value="F:ATP hydrolysis activity"/>
    <property type="evidence" value="ECO:0007669"/>
    <property type="project" value="InterPro"/>
</dbReference>
<dbReference type="GO" id="GO:0005524">
    <property type="term" value="F:ATP binding"/>
    <property type="evidence" value="ECO:0007669"/>
    <property type="project" value="UniProtKB-KW"/>
</dbReference>
<keyword evidence="7" id="KW-1133">Transmembrane helix</keyword>
<sequence>MIVKQPRLDSDKEILSSNEGDGDREYQGYTEEVSGEIKEYSSNVTVAGSNPMNDINDPRLDPESSDFDSKYWIRNFNKYIANNAEYYKPTSLGVYYKGLRAYGDATDSTFQSNFGNIVYKYGSQLVNLLSKQDESKQFDILKPMDGLIRPGELTVVLGRPGAGCSTFLKTLANQTHGFKLDPNSKISYDGLTPHQIVNHYRGEVVYCAETESHFAHLSVGDTLEFAAKLRTPSNRPEGVDRETYARFMANVVMATYGLSHTRNTKVGNDFIRGVSGGERKRVSIAEVALSKALIQCWDNSTRGLDSATALEFIRALKTSANIEKTTPLIAIYQCSQDAYDLFDKAMVLYDGYQIFFGSATAAKDYFLKMGYVCPDRQTTADFLTSLTNPAERVVKPGFENKVPRTPKEFYDYWQDSPDRAQLLKDIDDYENHVKSQNKASALKEFHNSRQSKKARPASSFTVSYGLQIKYIMSRNIKRIKEKVQDIETGEIEKLPAIENDDDEDSDALMENNLPESGNIFHWRKLTYQVKIKKEDRIILNEVDGWVKPGQVTALMGASGAGKTTLLNALSERLTSGVITSGTRMVNGRPLDSSFQRSIGYVQQQDLHLETSTVREALSFSAYLRQPQSVPKAEKDAYVDYIIHLLEMEKYSDAIVGVAGEGLNVEQRKRLTIGVELVAKPKLLVFLDEPTSGLDSQTAWSICKLIRKLADHGQAILCTIHQPSAILMKEFDRLLFLQKGGQTVYFGDLGKECTTLINYFEKYGAAKCPPQANPAEWMLQVIGAAPGSHASQDYHEVWKNSSEHKEINYELDQMEAELPKRPHETAEEDARSFAASYWTQYYYVTKRVFEQYWRSPSYTWSKVTMWIFN</sequence>
<evidence type="ECO:0000256" key="6">
    <source>
        <dbReference type="ARBA" id="ARBA00022840"/>
    </source>
</evidence>
<evidence type="ECO:0000256" key="4">
    <source>
        <dbReference type="ARBA" id="ARBA00022692"/>
    </source>
</evidence>
<protein>
    <recommendedName>
        <fullName evidence="10">ABC transporter domain-containing protein</fullName>
    </recommendedName>
</protein>
<evidence type="ECO:0000313" key="12">
    <source>
        <dbReference type="Proteomes" id="UP001385951"/>
    </source>
</evidence>
<evidence type="ECO:0000256" key="2">
    <source>
        <dbReference type="ARBA" id="ARBA00006012"/>
    </source>
</evidence>
<comment type="subcellular location">
    <subcellularLocation>
        <location evidence="1">Membrane</location>
        <topology evidence="1">Multi-pass membrane protein</topology>
    </subcellularLocation>
</comment>
<dbReference type="SMART" id="SM00382">
    <property type="entry name" value="AAA"/>
    <property type="match status" value="2"/>
</dbReference>
<evidence type="ECO:0000256" key="7">
    <source>
        <dbReference type="ARBA" id="ARBA00022989"/>
    </source>
</evidence>
<evidence type="ECO:0000256" key="1">
    <source>
        <dbReference type="ARBA" id="ARBA00004141"/>
    </source>
</evidence>
<dbReference type="PANTHER" id="PTHR19241">
    <property type="entry name" value="ATP-BINDING CASSETTE TRANSPORTER"/>
    <property type="match status" value="1"/>
</dbReference>
<dbReference type="FunFam" id="3.40.50.300:FF:000054">
    <property type="entry name" value="ABC multidrug transporter atrF"/>
    <property type="match status" value="1"/>
</dbReference>
<dbReference type="PROSITE" id="PS50893">
    <property type="entry name" value="ABC_TRANSPORTER_2"/>
    <property type="match status" value="2"/>
</dbReference>
<comment type="similarity">
    <text evidence="2">Belongs to the ABC transporter superfamily. ABCG family. PDR (TC 3.A.1.205) subfamily.</text>
</comment>
<dbReference type="InterPro" id="IPR027417">
    <property type="entry name" value="P-loop_NTPase"/>
</dbReference>
<feature type="domain" description="ABC transporter" evidence="10">
    <location>
        <begin position="123"/>
        <end position="375"/>
    </location>
</feature>
<dbReference type="InterPro" id="IPR003593">
    <property type="entry name" value="AAA+_ATPase"/>
</dbReference>
<dbReference type="InterPro" id="IPR043926">
    <property type="entry name" value="ABCG_dom"/>
</dbReference>
<evidence type="ECO:0000259" key="10">
    <source>
        <dbReference type="PROSITE" id="PS50893"/>
    </source>
</evidence>
<dbReference type="GO" id="GO:0016020">
    <property type="term" value="C:membrane"/>
    <property type="evidence" value="ECO:0007669"/>
    <property type="project" value="UniProtKB-SubCell"/>
</dbReference>
<accession>A0AAW0FEP3</accession>
<keyword evidence="3" id="KW-0813">Transport</keyword>
<evidence type="ECO:0000256" key="5">
    <source>
        <dbReference type="ARBA" id="ARBA00022741"/>
    </source>
</evidence>
<dbReference type="InterPro" id="IPR034001">
    <property type="entry name" value="ABCG_PDR_1"/>
</dbReference>